<dbReference type="GO" id="GO:0008194">
    <property type="term" value="F:UDP-glycosyltransferase activity"/>
    <property type="evidence" value="ECO:0007669"/>
    <property type="project" value="InterPro"/>
</dbReference>
<gene>
    <name evidence="6" type="ORF">G2W53_025486</name>
</gene>
<evidence type="ECO:0000313" key="6">
    <source>
        <dbReference type="EMBL" id="KAF7820031.1"/>
    </source>
</evidence>
<dbReference type="InterPro" id="IPR002213">
    <property type="entry name" value="UDP_glucos_trans"/>
</dbReference>
<name>A0A834TEX5_9FABA</name>
<keyword evidence="7" id="KW-1185">Reference proteome</keyword>
<dbReference type="Proteomes" id="UP000634136">
    <property type="component" value="Unassembled WGS sequence"/>
</dbReference>
<accession>A0A834TEX5</accession>
<dbReference type="EMBL" id="JAAIUW010000008">
    <property type="protein sequence ID" value="KAF7820031.1"/>
    <property type="molecule type" value="Genomic_DNA"/>
</dbReference>
<dbReference type="AlphaFoldDB" id="A0A834TEX5"/>
<dbReference type="CDD" id="cd03784">
    <property type="entry name" value="GT1_Gtf-like"/>
    <property type="match status" value="1"/>
</dbReference>
<dbReference type="PANTHER" id="PTHR48045:SF6">
    <property type="entry name" value="UDP-GLUCOSYLTRANSFERASE FAMILY PROTEIN"/>
    <property type="match status" value="1"/>
</dbReference>
<comment type="similarity">
    <text evidence="1 4">Belongs to the UDP-glycosyltransferase family.</text>
</comment>
<dbReference type="PANTHER" id="PTHR48045">
    <property type="entry name" value="UDP-GLYCOSYLTRANSFERASE 72B1"/>
    <property type="match status" value="1"/>
</dbReference>
<dbReference type="Gene3D" id="3.40.50.2000">
    <property type="entry name" value="Glycogen Phosphorylase B"/>
    <property type="match status" value="2"/>
</dbReference>
<dbReference type="EC" id="2.4.1.-" evidence="5"/>
<evidence type="ECO:0000256" key="2">
    <source>
        <dbReference type="ARBA" id="ARBA00022676"/>
    </source>
</evidence>
<proteinExistence type="inferred from homology"/>
<organism evidence="6 7">
    <name type="scientific">Senna tora</name>
    <dbReference type="NCBI Taxonomy" id="362788"/>
    <lineage>
        <taxon>Eukaryota</taxon>
        <taxon>Viridiplantae</taxon>
        <taxon>Streptophyta</taxon>
        <taxon>Embryophyta</taxon>
        <taxon>Tracheophyta</taxon>
        <taxon>Spermatophyta</taxon>
        <taxon>Magnoliopsida</taxon>
        <taxon>eudicotyledons</taxon>
        <taxon>Gunneridae</taxon>
        <taxon>Pentapetalae</taxon>
        <taxon>rosids</taxon>
        <taxon>fabids</taxon>
        <taxon>Fabales</taxon>
        <taxon>Fabaceae</taxon>
        <taxon>Caesalpinioideae</taxon>
        <taxon>Cassia clade</taxon>
        <taxon>Senna</taxon>
    </lineage>
</organism>
<dbReference type="OrthoDB" id="5835829at2759"/>
<evidence type="ECO:0000256" key="5">
    <source>
        <dbReference type="RuleBase" id="RU362057"/>
    </source>
</evidence>
<keyword evidence="3 4" id="KW-0808">Transferase</keyword>
<keyword evidence="2 4" id="KW-0328">Glycosyltransferase</keyword>
<dbReference type="PROSITE" id="PS00375">
    <property type="entry name" value="UDPGT"/>
    <property type="match status" value="1"/>
</dbReference>
<dbReference type="Pfam" id="PF00201">
    <property type="entry name" value="UDPGT"/>
    <property type="match status" value="1"/>
</dbReference>
<dbReference type="SUPFAM" id="SSF53756">
    <property type="entry name" value="UDP-Glycosyltransferase/glycogen phosphorylase"/>
    <property type="match status" value="1"/>
</dbReference>
<evidence type="ECO:0000256" key="3">
    <source>
        <dbReference type="ARBA" id="ARBA00022679"/>
    </source>
</evidence>
<comment type="caution">
    <text evidence="6">The sequence shown here is derived from an EMBL/GenBank/DDBJ whole genome shotgun (WGS) entry which is preliminary data.</text>
</comment>
<evidence type="ECO:0000256" key="1">
    <source>
        <dbReference type="ARBA" id="ARBA00009995"/>
    </source>
</evidence>
<evidence type="ECO:0000256" key="4">
    <source>
        <dbReference type="RuleBase" id="RU003718"/>
    </source>
</evidence>
<protein>
    <recommendedName>
        <fullName evidence="5">Glycosyltransferase</fullName>
        <ecNumber evidence="5">2.4.1.-</ecNumber>
    </recommendedName>
</protein>
<dbReference type="FunFam" id="3.40.50.2000:FF:000051">
    <property type="entry name" value="Glycosyltransferase"/>
    <property type="match status" value="1"/>
</dbReference>
<sequence length="475" mass="53339">MEKTKTHIAVVSSPWFSNLASSFEFSKRFANLHPNFQLSFFIPILESLPDAFKSILETETLPTNLNPILLPPISKDDMPPNAEPVLQKKLTLIKSLPHIHHILINSLTSNSTHLSALVADPFALEVLDFAKQLKTLTFIYFASSAMALSVFFHLPKLHDMISCEFRDFPKTIRIPGCVQIRGIDLPEPVQDRSSPTDEEFLEMTQRFHSVDGFLVNSFLEMEESTVKAFANEGKGNFPLLYLVGPVAETKYEEKGSSDSKWLRWLEKQPPKSVLYICFGGGGTLSQHQTNELALGLELSGNKFLWVMRAPSNSVNVGLEHADDEDPLKFLPEGFLERTKEQGLVVPLWAPQIPILHHSSIGGFLSHCGWNSVIESVQYGVPIIAWPLFAEQRLNAALVSNGLKVALWPKVNENEIVEREEISKVIKSLMEDEEGKEIYRRMECLKEAAANAVKDDGSSTKAMHEVAMLWKNFRGI</sequence>
<dbReference type="InterPro" id="IPR035595">
    <property type="entry name" value="UDP_glycos_trans_CS"/>
</dbReference>
<reference evidence="6" key="1">
    <citation type="submission" date="2020-09" db="EMBL/GenBank/DDBJ databases">
        <title>Genome-Enabled Discovery of Anthraquinone Biosynthesis in Senna tora.</title>
        <authorList>
            <person name="Kang S.-H."/>
            <person name="Pandey R.P."/>
            <person name="Lee C.-M."/>
            <person name="Sim J.-S."/>
            <person name="Jeong J.-T."/>
            <person name="Choi B.-S."/>
            <person name="Jung M."/>
            <person name="Ginzburg D."/>
            <person name="Zhao K."/>
            <person name="Won S.Y."/>
            <person name="Oh T.-J."/>
            <person name="Yu Y."/>
            <person name="Kim N.-H."/>
            <person name="Lee O.R."/>
            <person name="Lee T.-H."/>
            <person name="Bashyal P."/>
            <person name="Kim T.-S."/>
            <person name="Lee W.-H."/>
            <person name="Kawkins C."/>
            <person name="Kim C.-K."/>
            <person name="Kim J.S."/>
            <person name="Ahn B.O."/>
            <person name="Rhee S.Y."/>
            <person name="Sohng J.K."/>
        </authorList>
    </citation>
    <scope>NUCLEOTIDE SEQUENCE</scope>
    <source>
        <tissue evidence="6">Leaf</tissue>
    </source>
</reference>
<evidence type="ECO:0000313" key="7">
    <source>
        <dbReference type="Proteomes" id="UP000634136"/>
    </source>
</evidence>